<name>A0A0L8G245_OCTBM</name>
<gene>
    <name evidence="1" type="ORF">OCBIM_22001683mg</name>
</gene>
<accession>A0A0L8G245</accession>
<organism evidence="1">
    <name type="scientific">Octopus bimaculoides</name>
    <name type="common">California two-spotted octopus</name>
    <dbReference type="NCBI Taxonomy" id="37653"/>
    <lineage>
        <taxon>Eukaryota</taxon>
        <taxon>Metazoa</taxon>
        <taxon>Spiralia</taxon>
        <taxon>Lophotrochozoa</taxon>
        <taxon>Mollusca</taxon>
        <taxon>Cephalopoda</taxon>
        <taxon>Coleoidea</taxon>
        <taxon>Octopodiformes</taxon>
        <taxon>Octopoda</taxon>
        <taxon>Incirrata</taxon>
        <taxon>Octopodidae</taxon>
        <taxon>Octopus</taxon>
    </lineage>
</organism>
<dbReference type="AlphaFoldDB" id="A0A0L8G245"/>
<dbReference type="EMBL" id="KQ424384">
    <property type="protein sequence ID" value="KOF71091.1"/>
    <property type="molecule type" value="Genomic_DNA"/>
</dbReference>
<protein>
    <submittedName>
        <fullName evidence="1">Uncharacterized protein</fullName>
    </submittedName>
</protein>
<proteinExistence type="predicted"/>
<reference evidence="1" key="1">
    <citation type="submission" date="2015-07" db="EMBL/GenBank/DDBJ databases">
        <title>MeaNS - Measles Nucleotide Surveillance Program.</title>
        <authorList>
            <person name="Tran T."/>
            <person name="Druce J."/>
        </authorList>
    </citation>
    <scope>NUCLEOTIDE SEQUENCE</scope>
    <source>
        <strain evidence="1">UCB-OBI-ISO-001</strain>
        <tissue evidence="1">Gonad</tissue>
    </source>
</reference>
<evidence type="ECO:0000313" key="1">
    <source>
        <dbReference type="EMBL" id="KOF71091.1"/>
    </source>
</evidence>
<sequence length="62" mass="7143">MMNKDLCMWQTYSSNTINSFQHLEGSVKIVDSYCLQHKLISSGGEYSKNIVTRTKTRSYCLC</sequence>